<evidence type="ECO:0000256" key="1">
    <source>
        <dbReference type="SAM" id="MobiDB-lite"/>
    </source>
</evidence>
<dbReference type="EMBL" id="FLQY01000041">
    <property type="protein sequence ID" value="SBT04767.1"/>
    <property type="molecule type" value="Genomic_DNA"/>
</dbReference>
<protein>
    <submittedName>
        <fullName evidence="2">Transposase</fullName>
    </submittedName>
</protein>
<dbReference type="GO" id="GO:0003677">
    <property type="term" value="F:DNA binding"/>
    <property type="evidence" value="ECO:0007669"/>
    <property type="project" value="InterPro"/>
</dbReference>
<sequence>MATRRTHPLEFKRSAVEASNQAGASIAGVAMAHGINANQLHKWRRQLRGSESIVAESRILPVTLIHDTEPGSTRQATSEGIAADADIQ</sequence>
<gene>
    <name evidence="2" type="ORF">PROAA_1350015</name>
</gene>
<dbReference type="InterPro" id="IPR009057">
    <property type="entry name" value="Homeodomain-like_sf"/>
</dbReference>
<feature type="region of interest" description="Disordered" evidence="1">
    <location>
        <begin position="67"/>
        <end position="88"/>
    </location>
</feature>
<dbReference type="SUPFAM" id="SSF46689">
    <property type="entry name" value="Homeodomain-like"/>
    <property type="match status" value="1"/>
</dbReference>
<dbReference type="GO" id="GO:0004803">
    <property type="term" value="F:transposase activity"/>
    <property type="evidence" value="ECO:0007669"/>
    <property type="project" value="InterPro"/>
</dbReference>
<reference evidence="2 3" key="1">
    <citation type="submission" date="2016-06" db="EMBL/GenBank/DDBJ databases">
        <authorList>
            <person name="Kjaerup R.B."/>
            <person name="Dalgaard T.S."/>
            <person name="Juul-Madsen H.R."/>
        </authorList>
    </citation>
    <scope>NUCLEOTIDE SEQUENCE [LARGE SCALE GENOMIC DNA]</scope>
    <source>
        <strain evidence="2">2</strain>
    </source>
</reference>
<dbReference type="Proteomes" id="UP000199600">
    <property type="component" value="Unassembled WGS sequence"/>
</dbReference>
<evidence type="ECO:0000313" key="2">
    <source>
        <dbReference type="EMBL" id="SBT04767.1"/>
    </source>
</evidence>
<organism evidence="2 3">
    <name type="scientific">Candidatus Propionivibrio aalborgensis</name>
    <dbReference type="NCBI Taxonomy" id="1860101"/>
    <lineage>
        <taxon>Bacteria</taxon>
        <taxon>Pseudomonadati</taxon>
        <taxon>Pseudomonadota</taxon>
        <taxon>Betaproteobacteria</taxon>
        <taxon>Rhodocyclales</taxon>
        <taxon>Rhodocyclaceae</taxon>
        <taxon>Propionivibrio</taxon>
    </lineage>
</organism>
<dbReference type="AlphaFoldDB" id="A0A1A8XK41"/>
<dbReference type="Gene3D" id="1.10.10.60">
    <property type="entry name" value="Homeodomain-like"/>
    <property type="match status" value="1"/>
</dbReference>
<accession>A0A1A8XK41</accession>
<dbReference type="GO" id="GO:0006313">
    <property type="term" value="P:DNA transposition"/>
    <property type="evidence" value="ECO:0007669"/>
    <property type="project" value="InterPro"/>
</dbReference>
<dbReference type="InterPro" id="IPR002514">
    <property type="entry name" value="Transposase_8"/>
</dbReference>
<dbReference type="Pfam" id="PF01527">
    <property type="entry name" value="HTH_Tnp_1"/>
    <property type="match status" value="1"/>
</dbReference>
<name>A0A1A8XK41_9RHOO</name>
<evidence type="ECO:0000313" key="3">
    <source>
        <dbReference type="Proteomes" id="UP000199600"/>
    </source>
</evidence>
<proteinExistence type="predicted"/>
<dbReference type="RefSeq" id="WP_186409924.1">
    <property type="nucleotide sequence ID" value="NZ_FLQY01000041.1"/>
</dbReference>
<keyword evidence="3" id="KW-1185">Reference proteome</keyword>